<dbReference type="Gene3D" id="3.30.700.10">
    <property type="entry name" value="Glycoprotein, Type 4 Pilin"/>
    <property type="match status" value="1"/>
</dbReference>
<protein>
    <submittedName>
        <fullName evidence="2">Type II secretion system protein G</fullName>
    </submittedName>
</protein>
<dbReference type="AlphaFoldDB" id="A0A6C2TXS0"/>
<dbReference type="Proteomes" id="UP000366872">
    <property type="component" value="Unassembled WGS sequence"/>
</dbReference>
<organism evidence="2 3">
    <name type="scientific">Pontiella desulfatans</name>
    <dbReference type="NCBI Taxonomy" id="2750659"/>
    <lineage>
        <taxon>Bacteria</taxon>
        <taxon>Pseudomonadati</taxon>
        <taxon>Kiritimatiellota</taxon>
        <taxon>Kiritimatiellia</taxon>
        <taxon>Kiritimatiellales</taxon>
        <taxon>Pontiellaceae</taxon>
        <taxon>Pontiella</taxon>
    </lineage>
</organism>
<sequence>MVRTDKDGYTLNEMMIVVAAIGVLAAMGSFAVLSATNKGKVKKAETEVEILATATLQLAWDTGRWPNQKARNNGGSTEIWDLLGDTSGLVGTDGSYTGWKGPYYNGDRLDPWGNPYFFDPDYRVGGVMRPVVGSFGPNGVGPNRYDSDDIYVLLDD</sequence>
<keyword evidence="3" id="KW-1185">Reference proteome</keyword>
<evidence type="ECO:0000313" key="2">
    <source>
        <dbReference type="EMBL" id="VGO12435.1"/>
    </source>
</evidence>
<proteinExistence type="predicted"/>
<accession>A0A6C2TXS0</accession>
<dbReference type="RefSeq" id="WP_168441975.1">
    <property type="nucleotide sequence ID" value="NZ_CAAHFG010000001.1"/>
</dbReference>
<evidence type="ECO:0000256" key="1">
    <source>
        <dbReference type="SAM" id="Phobius"/>
    </source>
</evidence>
<name>A0A6C2TXS0_PONDE</name>
<dbReference type="SUPFAM" id="SSF54523">
    <property type="entry name" value="Pili subunits"/>
    <property type="match status" value="1"/>
</dbReference>
<gene>
    <name evidence="2" type="primary">xcpT_1</name>
    <name evidence="2" type="ORF">PDESU_00987</name>
</gene>
<dbReference type="InterPro" id="IPR045584">
    <property type="entry name" value="Pilin-like"/>
</dbReference>
<keyword evidence="1" id="KW-1133">Transmembrane helix</keyword>
<keyword evidence="1" id="KW-0812">Transmembrane</keyword>
<reference evidence="2 3" key="1">
    <citation type="submission" date="2019-04" db="EMBL/GenBank/DDBJ databases">
        <authorList>
            <person name="Van Vliet M D."/>
        </authorList>
    </citation>
    <scope>NUCLEOTIDE SEQUENCE [LARGE SCALE GENOMIC DNA]</scope>
    <source>
        <strain evidence="2 3">F1</strain>
    </source>
</reference>
<dbReference type="EMBL" id="CAAHFG010000001">
    <property type="protein sequence ID" value="VGO12435.1"/>
    <property type="molecule type" value="Genomic_DNA"/>
</dbReference>
<keyword evidence="1" id="KW-0472">Membrane</keyword>
<dbReference type="NCBIfam" id="TIGR02532">
    <property type="entry name" value="IV_pilin_GFxxxE"/>
    <property type="match status" value="1"/>
</dbReference>
<evidence type="ECO:0000313" key="3">
    <source>
        <dbReference type="Proteomes" id="UP000366872"/>
    </source>
</evidence>
<dbReference type="InterPro" id="IPR012902">
    <property type="entry name" value="N_methyl_site"/>
</dbReference>
<feature type="transmembrane region" description="Helical" evidence="1">
    <location>
        <begin position="14"/>
        <end position="33"/>
    </location>
</feature>